<evidence type="ECO:0000256" key="4">
    <source>
        <dbReference type="ARBA" id="ARBA00022692"/>
    </source>
</evidence>
<dbReference type="Gene3D" id="1.20.1250.20">
    <property type="entry name" value="MFS general substrate transporter like domains"/>
    <property type="match status" value="2"/>
</dbReference>
<feature type="transmembrane region" description="Helical" evidence="7">
    <location>
        <begin position="132"/>
        <end position="156"/>
    </location>
</feature>
<dbReference type="RefSeq" id="WP_132493333.1">
    <property type="nucleotide sequence ID" value="NZ_SMKW01000076.1"/>
</dbReference>
<dbReference type="GO" id="GO:0005886">
    <property type="term" value="C:plasma membrane"/>
    <property type="evidence" value="ECO:0007669"/>
    <property type="project" value="UniProtKB-SubCell"/>
</dbReference>
<evidence type="ECO:0000256" key="7">
    <source>
        <dbReference type="SAM" id="Phobius"/>
    </source>
</evidence>
<accession>A0A4R4Y5Q0</accession>
<feature type="transmembrane region" description="Helical" evidence="7">
    <location>
        <begin position="41"/>
        <end position="63"/>
    </location>
</feature>
<organism evidence="8 9">
    <name type="scientific">Saccharopolyspora elongata</name>
    <dbReference type="NCBI Taxonomy" id="2530387"/>
    <lineage>
        <taxon>Bacteria</taxon>
        <taxon>Bacillati</taxon>
        <taxon>Actinomycetota</taxon>
        <taxon>Actinomycetes</taxon>
        <taxon>Pseudonocardiales</taxon>
        <taxon>Pseudonocardiaceae</taxon>
        <taxon>Saccharopolyspora</taxon>
    </lineage>
</organism>
<feature type="transmembrane region" description="Helical" evidence="7">
    <location>
        <begin position="9"/>
        <end position="29"/>
    </location>
</feature>
<dbReference type="InterPro" id="IPR050171">
    <property type="entry name" value="MFS_Transporters"/>
</dbReference>
<dbReference type="PANTHER" id="PTHR23517:SF2">
    <property type="entry name" value="MULTIDRUG RESISTANCE PROTEIN MDTH"/>
    <property type="match status" value="1"/>
</dbReference>
<dbReference type="EMBL" id="SMKW01000076">
    <property type="protein sequence ID" value="TDD39566.1"/>
    <property type="molecule type" value="Genomic_DNA"/>
</dbReference>
<reference evidence="8 9" key="1">
    <citation type="submission" date="2019-03" db="EMBL/GenBank/DDBJ databases">
        <title>Draft genome sequences of novel Actinobacteria.</title>
        <authorList>
            <person name="Sahin N."/>
            <person name="Ay H."/>
            <person name="Saygin H."/>
        </authorList>
    </citation>
    <scope>NUCLEOTIDE SEQUENCE [LARGE SCALE GENOMIC DNA]</scope>
    <source>
        <strain evidence="8 9">7K502</strain>
    </source>
</reference>
<gene>
    <name evidence="8" type="ORF">E1288_36910</name>
</gene>
<dbReference type="InterPro" id="IPR036259">
    <property type="entry name" value="MFS_trans_sf"/>
</dbReference>
<evidence type="ECO:0000313" key="9">
    <source>
        <dbReference type="Proteomes" id="UP000294947"/>
    </source>
</evidence>
<dbReference type="PANTHER" id="PTHR23517">
    <property type="entry name" value="RESISTANCE PROTEIN MDTM, PUTATIVE-RELATED-RELATED"/>
    <property type="match status" value="1"/>
</dbReference>
<evidence type="ECO:0000256" key="2">
    <source>
        <dbReference type="ARBA" id="ARBA00022448"/>
    </source>
</evidence>
<evidence type="ECO:0000256" key="1">
    <source>
        <dbReference type="ARBA" id="ARBA00004651"/>
    </source>
</evidence>
<feature type="transmembrane region" description="Helical" evidence="7">
    <location>
        <begin position="328"/>
        <end position="348"/>
    </location>
</feature>
<feature type="transmembrane region" description="Helical" evidence="7">
    <location>
        <begin position="201"/>
        <end position="222"/>
    </location>
</feature>
<evidence type="ECO:0000256" key="3">
    <source>
        <dbReference type="ARBA" id="ARBA00022475"/>
    </source>
</evidence>
<keyword evidence="2" id="KW-0813">Transport</keyword>
<protein>
    <submittedName>
        <fullName evidence="8">MFS transporter</fullName>
    </submittedName>
</protein>
<feature type="transmembrane region" description="Helical" evidence="7">
    <location>
        <begin position="289"/>
        <end position="307"/>
    </location>
</feature>
<dbReference type="Proteomes" id="UP000294947">
    <property type="component" value="Unassembled WGS sequence"/>
</dbReference>
<keyword evidence="5 7" id="KW-1133">Transmembrane helix</keyword>
<keyword evidence="9" id="KW-1185">Reference proteome</keyword>
<feature type="transmembrane region" description="Helical" evidence="7">
    <location>
        <begin position="75"/>
        <end position="93"/>
    </location>
</feature>
<keyword evidence="4 7" id="KW-0812">Transmembrane</keyword>
<dbReference type="GO" id="GO:0022857">
    <property type="term" value="F:transmembrane transporter activity"/>
    <property type="evidence" value="ECO:0007669"/>
    <property type="project" value="InterPro"/>
</dbReference>
<dbReference type="OrthoDB" id="3356789at2"/>
<dbReference type="Pfam" id="PF07690">
    <property type="entry name" value="MFS_1"/>
    <property type="match status" value="1"/>
</dbReference>
<feature type="transmembrane region" description="Helical" evidence="7">
    <location>
        <begin position="162"/>
        <end position="181"/>
    </location>
</feature>
<evidence type="ECO:0000256" key="6">
    <source>
        <dbReference type="ARBA" id="ARBA00023136"/>
    </source>
</evidence>
<proteinExistence type="predicted"/>
<feature type="transmembrane region" description="Helical" evidence="7">
    <location>
        <begin position="234"/>
        <end position="254"/>
    </location>
</feature>
<feature type="transmembrane region" description="Helical" evidence="7">
    <location>
        <begin position="266"/>
        <end position="283"/>
    </location>
</feature>
<sequence>MASFTHRQWFLLASSFFIALGGFAVLPYMSVVLHQRLGLNLGIVGVVLAVASLVQFAGAIVGAAVAERIGLQRTMVLALVIRTAGFAGFVVGLRWPAAAVAALVLTSCGAALYLPANKAYLLLGVEEDRRPLLVSAGNSAINGGIALGPVAAAPFVLDDSTALFATVAVLFAVVTIGHALLPAERGADRPVGKPDRVLAGIPLLPFAITALTLYLHMFFYNYLALYAVPRVSTVFYGIALMLHSLGLVVMQPLLAGWIGRLPYSRAMLIGFAAMATGTAALAFGGAVAILAGAVAICLGEVVLFLKNDLESLARSGRAPAVVFGQQRLAAGIGAFASGIIGGLGYGAFDGAGNAHLFWLAVAAQCALLPPLLVIVLRHRENLEERHGPG</sequence>
<feature type="transmembrane region" description="Helical" evidence="7">
    <location>
        <begin position="354"/>
        <end position="376"/>
    </location>
</feature>
<dbReference type="SUPFAM" id="SSF103473">
    <property type="entry name" value="MFS general substrate transporter"/>
    <property type="match status" value="1"/>
</dbReference>
<keyword evidence="6 7" id="KW-0472">Membrane</keyword>
<feature type="transmembrane region" description="Helical" evidence="7">
    <location>
        <begin position="99"/>
        <end position="120"/>
    </location>
</feature>
<evidence type="ECO:0000256" key="5">
    <source>
        <dbReference type="ARBA" id="ARBA00022989"/>
    </source>
</evidence>
<dbReference type="InterPro" id="IPR011701">
    <property type="entry name" value="MFS"/>
</dbReference>
<evidence type="ECO:0000313" key="8">
    <source>
        <dbReference type="EMBL" id="TDD39566.1"/>
    </source>
</evidence>
<comment type="caution">
    <text evidence="8">The sequence shown here is derived from an EMBL/GenBank/DDBJ whole genome shotgun (WGS) entry which is preliminary data.</text>
</comment>
<dbReference type="AlphaFoldDB" id="A0A4R4Y5Q0"/>
<name>A0A4R4Y5Q0_9PSEU</name>
<keyword evidence="3" id="KW-1003">Cell membrane</keyword>
<comment type="subcellular location">
    <subcellularLocation>
        <location evidence="1">Cell membrane</location>
        <topology evidence="1">Multi-pass membrane protein</topology>
    </subcellularLocation>
</comment>